<feature type="region of interest" description="Disordered" evidence="1">
    <location>
        <begin position="1"/>
        <end position="23"/>
    </location>
</feature>
<evidence type="ECO:0000256" key="1">
    <source>
        <dbReference type="SAM" id="MobiDB-lite"/>
    </source>
</evidence>
<dbReference type="Proteomes" id="UP000095280">
    <property type="component" value="Unplaced"/>
</dbReference>
<evidence type="ECO:0000313" key="2">
    <source>
        <dbReference type="Proteomes" id="UP000095280"/>
    </source>
</evidence>
<keyword evidence="2" id="KW-1185">Reference proteome</keyword>
<dbReference type="Gene3D" id="1.10.1410.40">
    <property type="match status" value="1"/>
</dbReference>
<evidence type="ECO:0000313" key="3">
    <source>
        <dbReference type="WBParaSite" id="maker-unitig_27344-snap-gene-0.2-mRNA-1"/>
    </source>
</evidence>
<sequence>MLRRQPPRTASWRFSGRRGGGRRTETSCCLRLQRLRPVAGKLETAIWAAEAIDSESEAHLCLAGAAGGSSDEATGLMRLSAWLGLGRSGQGPTDRCLPEQQVAELSDIDLHDSQLSEKLHWALTSSGFTAEQSGLSAESWQTYLERTAACLSLSPNPVRPSWRLDFTGPETSDKEEGAQLLTVEDDASEIPNHLQQTFALEEKQRMRQLNTVQGQLFILLKFLLKNYLAEVSQCPGLTSHHVKHLLFYLIEDSRLVELANEMSSGWTSKNQQRGHIARLKAGDGREHDWAWRFACPRPAPSCRFFTRFTSSLPLARTCSRSPMQPPPLTAGRSARGMPISERRRELRGARDSHKRLRRQQCVPELQALGLGIAVDTEELATLATTLQPGAPRLLLEQNGARLLLGSTGCHWTVRQREARERVKEEAGQLLIAASSF</sequence>
<name>A0A1I8FBG2_9PLAT</name>
<accession>A0A1I8FBG2</accession>
<organism evidence="2 3">
    <name type="scientific">Macrostomum lignano</name>
    <dbReference type="NCBI Taxonomy" id="282301"/>
    <lineage>
        <taxon>Eukaryota</taxon>
        <taxon>Metazoa</taxon>
        <taxon>Spiralia</taxon>
        <taxon>Lophotrochozoa</taxon>
        <taxon>Platyhelminthes</taxon>
        <taxon>Rhabditophora</taxon>
        <taxon>Macrostomorpha</taxon>
        <taxon>Macrostomida</taxon>
        <taxon>Macrostomidae</taxon>
        <taxon>Macrostomum</taxon>
    </lineage>
</organism>
<reference evidence="3" key="1">
    <citation type="submission" date="2016-11" db="UniProtKB">
        <authorList>
            <consortium name="WormBaseParasite"/>
        </authorList>
    </citation>
    <scope>IDENTIFICATION</scope>
</reference>
<dbReference type="WBParaSite" id="maker-unitig_27344-snap-gene-0.2-mRNA-1">
    <property type="protein sequence ID" value="maker-unitig_27344-snap-gene-0.2-mRNA-1"/>
    <property type="gene ID" value="maker-unitig_27344-snap-gene-0.2"/>
</dbReference>
<proteinExistence type="predicted"/>
<protein>
    <submittedName>
        <fullName evidence="3">FAM178 domain-containing protein</fullName>
    </submittedName>
</protein>
<dbReference type="AlphaFoldDB" id="A0A1I8FBG2"/>